<dbReference type="GO" id="GO:0016491">
    <property type="term" value="F:oxidoreductase activity"/>
    <property type="evidence" value="ECO:0007669"/>
    <property type="project" value="UniProtKB-KW"/>
</dbReference>
<keyword evidence="4" id="KW-1185">Reference proteome</keyword>
<dbReference type="AlphaFoldDB" id="A0A1Y0INV5"/>
<organism evidence="3 4">
    <name type="scientific">Tumebacillus avium</name>
    <dbReference type="NCBI Taxonomy" id="1903704"/>
    <lineage>
        <taxon>Bacteria</taxon>
        <taxon>Bacillati</taxon>
        <taxon>Bacillota</taxon>
        <taxon>Bacilli</taxon>
        <taxon>Bacillales</taxon>
        <taxon>Alicyclobacillaceae</taxon>
        <taxon>Tumebacillus</taxon>
    </lineage>
</organism>
<dbReference type="KEGG" id="tum:CBW65_15575"/>
<comment type="similarity">
    <text evidence="1">Belongs to the short-chain dehydrogenases/reductases (SDR) family.</text>
</comment>
<dbReference type="GO" id="GO:0032787">
    <property type="term" value="P:monocarboxylic acid metabolic process"/>
    <property type="evidence" value="ECO:0007669"/>
    <property type="project" value="UniProtKB-ARBA"/>
</dbReference>
<dbReference type="Proteomes" id="UP000195437">
    <property type="component" value="Chromosome"/>
</dbReference>
<reference evidence="4" key="1">
    <citation type="submission" date="2017-05" db="EMBL/GenBank/DDBJ databases">
        <authorList>
            <person name="Sung H."/>
        </authorList>
    </citation>
    <scope>NUCLEOTIDE SEQUENCE [LARGE SCALE GENOMIC DNA]</scope>
    <source>
        <strain evidence="4">AR23208</strain>
    </source>
</reference>
<dbReference type="RefSeq" id="WP_087457636.1">
    <property type="nucleotide sequence ID" value="NZ_CP021434.1"/>
</dbReference>
<sequence length="255" mass="26681">MNTNTFEQQPLRGANAIVTGASRGIGRAIAIALAAAGANVIVNYNRSVQAAEETVEACRRYDVKSLAVRADLSDPDQAAHLIEATCVNFGSPQILVNNAGISRTGLLLDTTVDEWDEMMNANLRGPFLCAKAVLPHMVQKQYGRIINLSSIWGITGGSCEVAYSASKGGIISFTKALAKEVGPSGITVNCVAPGAVMTDMLAHLSAEDLERIAEETPVGRIGTPQDVAGLVRFLALPSSSFITGQVVSPNGGLVT</sequence>
<dbReference type="InterPro" id="IPR020904">
    <property type="entry name" value="Sc_DH/Rdtase_CS"/>
</dbReference>
<gene>
    <name evidence="3" type="ORF">CBW65_15575</name>
</gene>
<dbReference type="PRINTS" id="PR00080">
    <property type="entry name" value="SDRFAMILY"/>
</dbReference>
<proteinExistence type="inferred from homology"/>
<dbReference type="Gene3D" id="3.40.50.720">
    <property type="entry name" value="NAD(P)-binding Rossmann-like Domain"/>
    <property type="match status" value="1"/>
</dbReference>
<dbReference type="PANTHER" id="PTHR42879:SF2">
    <property type="entry name" value="3-OXOACYL-[ACYL-CARRIER-PROTEIN] REDUCTASE FABG"/>
    <property type="match status" value="1"/>
</dbReference>
<evidence type="ECO:0000256" key="2">
    <source>
        <dbReference type="ARBA" id="ARBA00023002"/>
    </source>
</evidence>
<dbReference type="InterPro" id="IPR050259">
    <property type="entry name" value="SDR"/>
</dbReference>
<evidence type="ECO:0000313" key="3">
    <source>
        <dbReference type="EMBL" id="ARU62272.1"/>
    </source>
</evidence>
<dbReference type="EMBL" id="CP021434">
    <property type="protein sequence ID" value="ARU62272.1"/>
    <property type="molecule type" value="Genomic_DNA"/>
</dbReference>
<dbReference type="NCBIfam" id="NF009466">
    <property type="entry name" value="PRK12826.1-2"/>
    <property type="match status" value="1"/>
</dbReference>
<evidence type="ECO:0000313" key="4">
    <source>
        <dbReference type="Proteomes" id="UP000195437"/>
    </source>
</evidence>
<protein>
    <submittedName>
        <fullName evidence="3">3-oxoacyl-ACP reductase</fullName>
    </submittedName>
</protein>
<keyword evidence="2" id="KW-0560">Oxidoreductase</keyword>
<dbReference type="PROSITE" id="PS00061">
    <property type="entry name" value="ADH_SHORT"/>
    <property type="match status" value="1"/>
</dbReference>
<dbReference type="OrthoDB" id="125587at2"/>
<name>A0A1Y0INV5_9BACL</name>
<dbReference type="SUPFAM" id="SSF51735">
    <property type="entry name" value="NAD(P)-binding Rossmann-fold domains"/>
    <property type="match status" value="1"/>
</dbReference>
<dbReference type="NCBIfam" id="NF005559">
    <property type="entry name" value="PRK07231.1"/>
    <property type="match status" value="1"/>
</dbReference>
<dbReference type="Pfam" id="PF13561">
    <property type="entry name" value="adh_short_C2"/>
    <property type="match status" value="1"/>
</dbReference>
<dbReference type="NCBIfam" id="NF047420">
    <property type="entry name" value="EF_P_mod_YmfI"/>
    <property type="match status" value="1"/>
</dbReference>
<dbReference type="PRINTS" id="PR00081">
    <property type="entry name" value="GDHRDH"/>
</dbReference>
<dbReference type="InterPro" id="IPR036291">
    <property type="entry name" value="NAD(P)-bd_dom_sf"/>
</dbReference>
<dbReference type="PANTHER" id="PTHR42879">
    <property type="entry name" value="3-OXOACYL-(ACYL-CARRIER-PROTEIN) REDUCTASE"/>
    <property type="match status" value="1"/>
</dbReference>
<dbReference type="FunFam" id="3.40.50.720:FF:000173">
    <property type="entry name" value="3-oxoacyl-[acyl-carrier protein] reductase"/>
    <property type="match status" value="1"/>
</dbReference>
<accession>A0A1Y0INV5</accession>
<evidence type="ECO:0000256" key="1">
    <source>
        <dbReference type="ARBA" id="ARBA00006484"/>
    </source>
</evidence>
<dbReference type="InterPro" id="IPR002347">
    <property type="entry name" value="SDR_fam"/>
</dbReference>